<sequence>MSIGEYRRFNSDRQLFFIQKCESFSTVQHR</sequence>
<dbReference type="AlphaFoldDB" id="A0A0E9UC80"/>
<proteinExistence type="predicted"/>
<organism evidence="1">
    <name type="scientific">Anguilla anguilla</name>
    <name type="common">European freshwater eel</name>
    <name type="synonym">Muraena anguilla</name>
    <dbReference type="NCBI Taxonomy" id="7936"/>
    <lineage>
        <taxon>Eukaryota</taxon>
        <taxon>Metazoa</taxon>
        <taxon>Chordata</taxon>
        <taxon>Craniata</taxon>
        <taxon>Vertebrata</taxon>
        <taxon>Euteleostomi</taxon>
        <taxon>Actinopterygii</taxon>
        <taxon>Neopterygii</taxon>
        <taxon>Teleostei</taxon>
        <taxon>Anguilliformes</taxon>
        <taxon>Anguillidae</taxon>
        <taxon>Anguilla</taxon>
    </lineage>
</organism>
<reference evidence="1" key="1">
    <citation type="submission" date="2014-11" db="EMBL/GenBank/DDBJ databases">
        <authorList>
            <person name="Amaro Gonzalez C."/>
        </authorList>
    </citation>
    <scope>NUCLEOTIDE SEQUENCE</scope>
</reference>
<reference evidence="1" key="2">
    <citation type="journal article" date="2015" name="Fish Shellfish Immunol.">
        <title>Early steps in the European eel (Anguilla anguilla)-Vibrio vulnificus interaction in the gills: Role of the RtxA13 toxin.</title>
        <authorList>
            <person name="Callol A."/>
            <person name="Pajuelo D."/>
            <person name="Ebbesson L."/>
            <person name="Teles M."/>
            <person name="MacKenzie S."/>
            <person name="Amaro C."/>
        </authorList>
    </citation>
    <scope>NUCLEOTIDE SEQUENCE</scope>
</reference>
<name>A0A0E9UC80_ANGAN</name>
<accession>A0A0E9UC80</accession>
<evidence type="ECO:0000313" key="1">
    <source>
        <dbReference type="EMBL" id="JAH63332.1"/>
    </source>
</evidence>
<dbReference type="EMBL" id="GBXM01045245">
    <property type="protein sequence ID" value="JAH63332.1"/>
    <property type="molecule type" value="Transcribed_RNA"/>
</dbReference>
<protein>
    <submittedName>
        <fullName evidence="1">Uncharacterized protein</fullName>
    </submittedName>
</protein>